<feature type="compositionally biased region" description="Low complexity" evidence="1">
    <location>
        <begin position="231"/>
        <end position="254"/>
    </location>
</feature>
<feature type="compositionally biased region" description="Polar residues" evidence="1">
    <location>
        <begin position="208"/>
        <end position="230"/>
    </location>
</feature>
<reference evidence="2 3" key="1">
    <citation type="submission" date="2024-02" db="EMBL/GenBank/DDBJ databases">
        <title>FIRST GENOME SEQUENCES OF Leishmania (Viannia) shawi, Leishmania (Viannia) lindenbergi AND Leishmania (Viannia) utingensis.</title>
        <authorList>
            <person name="Resadore F."/>
            <person name="Custodio M.G.F."/>
            <person name="Boite M.C."/>
            <person name="Cupolillo E."/>
            <person name="Ferreira G.E.M."/>
        </authorList>
    </citation>
    <scope>NUCLEOTIDE SEQUENCE [LARGE SCALE GENOMIC DNA]</scope>
    <source>
        <strain evidence="2 3">MHOM/BR/1966/M15733</strain>
    </source>
</reference>
<dbReference type="SMART" id="SM00855">
    <property type="entry name" value="PGAM"/>
    <property type="match status" value="1"/>
</dbReference>
<feature type="compositionally biased region" description="Polar residues" evidence="1">
    <location>
        <begin position="121"/>
        <end position="134"/>
    </location>
</feature>
<feature type="compositionally biased region" description="Pro residues" evidence="1">
    <location>
        <begin position="79"/>
        <end position="88"/>
    </location>
</feature>
<feature type="region of interest" description="Disordered" evidence="1">
    <location>
        <begin position="208"/>
        <end position="295"/>
    </location>
</feature>
<gene>
    <name evidence="2" type="ORF">Q4I31_007118</name>
</gene>
<dbReference type="Proteomes" id="UP001500131">
    <property type="component" value="Unassembled WGS sequence"/>
</dbReference>
<dbReference type="InterPro" id="IPR052765">
    <property type="entry name" value="PGM-Related"/>
</dbReference>
<feature type="compositionally biased region" description="Low complexity" evidence="1">
    <location>
        <begin position="67"/>
        <end position="78"/>
    </location>
</feature>
<keyword evidence="3" id="KW-1185">Reference proteome</keyword>
<name>A0AAW3A0Y7_9TRYP</name>
<accession>A0AAW3A0Y7</accession>
<feature type="region of interest" description="Disordered" evidence="1">
    <location>
        <begin position="109"/>
        <end position="187"/>
    </location>
</feature>
<organism evidence="2 3">
    <name type="scientific">Leishmania lindenbergi</name>
    <dbReference type="NCBI Taxonomy" id="651832"/>
    <lineage>
        <taxon>Eukaryota</taxon>
        <taxon>Discoba</taxon>
        <taxon>Euglenozoa</taxon>
        <taxon>Kinetoplastea</taxon>
        <taxon>Metakinetoplastina</taxon>
        <taxon>Trypanosomatida</taxon>
        <taxon>Trypanosomatidae</taxon>
        <taxon>Leishmaniinae</taxon>
        <taxon>Leishmania</taxon>
    </lineage>
</organism>
<feature type="region of interest" description="Disordered" evidence="1">
    <location>
        <begin position="65"/>
        <end position="91"/>
    </location>
</feature>
<feature type="compositionally biased region" description="Low complexity" evidence="1">
    <location>
        <begin position="137"/>
        <end position="158"/>
    </location>
</feature>
<evidence type="ECO:0000313" key="2">
    <source>
        <dbReference type="EMBL" id="KAL0495870.1"/>
    </source>
</evidence>
<dbReference type="SUPFAM" id="SSF53254">
    <property type="entry name" value="Phosphoglycerate mutase-like"/>
    <property type="match status" value="1"/>
</dbReference>
<protein>
    <submittedName>
        <fullName evidence="2">Histidine phosphatase superfamily (Branch 1)</fullName>
    </submittedName>
</protein>
<dbReference type="PANTHER" id="PTHR46192">
    <property type="entry name" value="BROAD-RANGE ACID PHOSPHATASE DET1"/>
    <property type="match status" value="1"/>
</dbReference>
<dbReference type="Gene3D" id="3.40.50.1240">
    <property type="entry name" value="Phosphoglycerate mutase-like"/>
    <property type="match status" value="1"/>
</dbReference>
<dbReference type="EMBL" id="JBAMZK010000035">
    <property type="protein sequence ID" value="KAL0495870.1"/>
    <property type="molecule type" value="Genomic_DNA"/>
</dbReference>
<feature type="compositionally biased region" description="Low complexity" evidence="1">
    <location>
        <begin position="276"/>
        <end position="293"/>
    </location>
</feature>
<evidence type="ECO:0000256" key="1">
    <source>
        <dbReference type="SAM" id="MobiDB-lite"/>
    </source>
</evidence>
<comment type="caution">
    <text evidence="2">The sequence shown here is derived from an EMBL/GenBank/DDBJ whole genome shotgun (WGS) entry which is preliminary data.</text>
</comment>
<proteinExistence type="predicted"/>
<dbReference type="AlphaFoldDB" id="A0AAW3A0Y7"/>
<sequence length="632" mass="68289">MASVAHTALAPHALQHVLTTCARTSRAPSRVFSGRCHGAFRAARVVWVGTAASLMSMTLTSSHRCASSSGLSKDSTSSLPPPPAPPSSAVPLDTATHLLEDCTVESSTPCWVSTRKPNGEQRMSISIRSTSQRQLARRQSLTASSSSAPLSRAALSRASHPDSAVDATPEPAAWTQASEKQEPALATALAGAHSSSCAAASRMFFTSSNQGCSQGKNIHNTSSLMPTPTLSASSASSKEAAAPSLPHSVQSSSSTAGTPRNADGAAPESLHDASVSTAFSSAAEPSEAANSQETGASHSLLYSVSRFTEPVKRIILIRNGRSEANEDVSTYVQTPDWRIPLVEEGKREAIAAGRALSELIGDDPVYFYYSPYIRSRQSLRYVLQGFDAARLSGLSHSQEWWEEESAGIVSAAGAEEPLMPNSATTPANEADISPVLAMTSSSTSTNVTFPDTPCCLHRDPSLVLNSGTSNNIIGVREDVRLRDGDIGRYTSVDELMHHLVERERYGRFFYRFPFGESGADVCDRITSFLDAFQRERVEFPMDTNVVIITHGLTMRMFIKRWFYLTVDTFHKMKSPPPGSLCTLTRLHHRSCFRLDECCVESMNLPLSLNEFNGYKYRNKQLLGSMSSGAPYM</sequence>
<dbReference type="Pfam" id="PF00300">
    <property type="entry name" value="His_Phos_1"/>
    <property type="match status" value="2"/>
</dbReference>
<dbReference type="InterPro" id="IPR013078">
    <property type="entry name" value="His_Pase_superF_clade-1"/>
</dbReference>
<dbReference type="InterPro" id="IPR029033">
    <property type="entry name" value="His_PPase_superfam"/>
</dbReference>
<evidence type="ECO:0000313" key="3">
    <source>
        <dbReference type="Proteomes" id="UP001500131"/>
    </source>
</evidence>